<dbReference type="InterPro" id="IPR050890">
    <property type="entry name" value="PTS_EIIA_component"/>
</dbReference>
<comment type="caution">
    <text evidence="8">The sequence shown here is derived from an EMBL/GenBank/DDBJ whole genome shotgun (WGS) entry which is preliminary data.</text>
</comment>
<accession>A0AAW6XNW8</accession>
<keyword evidence="6" id="KW-0418">Kinase</keyword>
<evidence type="ECO:0000313" key="9">
    <source>
        <dbReference type="Proteomes" id="UP001232113"/>
    </source>
</evidence>
<keyword evidence="4" id="KW-0808">Transferase</keyword>
<dbReference type="GO" id="GO:0005737">
    <property type="term" value="C:cytoplasm"/>
    <property type="evidence" value="ECO:0007669"/>
    <property type="project" value="UniProtKB-SubCell"/>
</dbReference>
<dbReference type="AlphaFoldDB" id="A0AAW6XNW8"/>
<dbReference type="Proteomes" id="UP001232113">
    <property type="component" value="Unassembled WGS sequence"/>
</dbReference>
<evidence type="ECO:0000256" key="3">
    <source>
        <dbReference type="ARBA" id="ARBA00022597"/>
    </source>
</evidence>
<dbReference type="RefSeq" id="WP_048686084.1">
    <property type="nucleotide sequence ID" value="NZ_CP043924.1"/>
</dbReference>
<evidence type="ECO:0000256" key="2">
    <source>
        <dbReference type="ARBA" id="ARBA00022448"/>
    </source>
</evidence>
<evidence type="ECO:0000256" key="6">
    <source>
        <dbReference type="ARBA" id="ARBA00022777"/>
    </source>
</evidence>
<dbReference type="InterPro" id="IPR011055">
    <property type="entry name" value="Dup_hybrid_motif"/>
</dbReference>
<dbReference type="EMBL" id="JASOLY010000002">
    <property type="protein sequence ID" value="MDK6867666.1"/>
    <property type="molecule type" value="Genomic_DNA"/>
</dbReference>
<keyword evidence="5" id="KW-0598">Phosphotransferase system</keyword>
<dbReference type="PANTHER" id="PTHR45008">
    <property type="entry name" value="PTS SYSTEM GLUCOSE-SPECIFIC EIIA COMPONENT"/>
    <property type="match status" value="1"/>
</dbReference>
<evidence type="ECO:0000313" key="8">
    <source>
        <dbReference type="EMBL" id="MDK6867666.1"/>
    </source>
</evidence>
<gene>
    <name evidence="8" type="ORF">QP354_01055</name>
</gene>
<dbReference type="PANTHER" id="PTHR45008:SF1">
    <property type="entry name" value="PTS SYSTEM GLUCOSE-SPECIFIC EIIA COMPONENT"/>
    <property type="match status" value="1"/>
</dbReference>
<proteinExistence type="predicted"/>
<name>A0AAW6XNW8_9LACO</name>
<dbReference type="Gene3D" id="2.70.70.10">
    <property type="entry name" value="Glucose Permease (Domain IIA)"/>
    <property type="match status" value="1"/>
</dbReference>
<dbReference type="SUPFAM" id="SSF51261">
    <property type="entry name" value="Duplicated hybrid motif"/>
    <property type="match status" value="1"/>
</dbReference>
<evidence type="ECO:0000256" key="5">
    <source>
        <dbReference type="ARBA" id="ARBA00022683"/>
    </source>
</evidence>
<protein>
    <submittedName>
        <fullName evidence="8">PTS glucose transporter subunit IIA</fullName>
    </submittedName>
</protein>
<dbReference type="GO" id="GO:0009401">
    <property type="term" value="P:phosphoenolpyruvate-dependent sugar phosphotransferase system"/>
    <property type="evidence" value="ECO:0007669"/>
    <property type="project" value="UniProtKB-KW"/>
</dbReference>
<organism evidence="8 9">
    <name type="scientific">Lactobacillus paragasseri</name>
    <dbReference type="NCBI Taxonomy" id="2107999"/>
    <lineage>
        <taxon>Bacteria</taxon>
        <taxon>Bacillati</taxon>
        <taxon>Bacillota</taxon>
        <taxon>Bacilli</taxon>
        <taxon>Lactobacillales</taxon>
        <taxon>Lactobacillaceae</taxon>
        <taxon>Lactobacillus</taxon>
    </lineage>
</organism>
<evidence type="ECO:0000256" key="4">
    <source>
        <dbReference type="ARBA" id="ARBA00022679"/>
    </source>
</evidence>
<comment type="subcellular location">
    <subcellularLocation>
        <location evidence="1">Cytoplasm</location>
    </subcellularLocation>
</comment>
<dbReference type="InterPro" id="IPR001127">
    <property type="entry name" value="PTS_EIIA_1_perm"/>
</dbReference>
<reference evidence="8" key="1">
    <citation type="submission" date="2023-05" db="EMBL/GenBank/DDBJ databases">
        <title>Cataloging the Phylogenetic Diversity of Human Bladder Bacteria.</title>
        <authorList>
            <person name="Du J."/>
        </authorList>
    </citation>
    <scope>NUCLEOTIDE SEQUENCE</scope>
    <source>
        <strain evidence="8">UMB6975B</strain>
    </source>
</reference>
<keyword evidence="3 8" id="KW-0762">Sugar transport</keyword>
<evidence type="ECO:0000256" key="1">
    <source>
        <dbReference type="ARBA" id="ARBA00004496"/>
    </source>
</evidence>
<dbReference type="PROSITE" id="PS51093">
    <property type="entry name" value="PTS_EIIA_TYPE_1"/>
    <property type="match status" value="1"/>
</dbReference>
<dbReference type="NCBIfam" id="TIGR00830">
    <property type="entry name" value="PTBA"/>
    <property type="match status" value="1"/>
</dbReference>
<sequence length="166" mass="18154">MMNLFKKLLNKSNSLDIKNNEIITPLAGKIVNLETVSDPLFAQQIMGKTIAIKTNKISDIVNAPITGKIKALYPTGHAFGIESDSGLEVLVHIGIDTVNAKGKGFKILEHNQGERVKAGTPMVKVDFGKLSKTYDMLVFVVITKNIASKVEFKSLTEVEDNQIISI</sequence>
<evidence type="ECO:0000259" key="7">
    <source>
        <dbReference type="PROSITE" id="PS51093"/>
    </source>
</evidence>
<keyword evidence="2" id="KW-0813">Transport</keyword>
<dbReference type="PROSITE" id="PS00371">
    <property type="entry name" value="PTS_EIIA_TYPE_1_HIS"/>
    <property type="match status" value="1"/>
</dbReference>
<dbReference type="Pfam" id="PF00358">
    <property type="entry name" value="PTS_EIIA_1"/>
    <property type="match status" value="1"/>
</dbReference>
<dbReference type="GO" id="GO:0016301">
    <property type="term" value="F:kinase activity"/>
    <property type="evidence" value="ECO:0007669"/>
    <property type="project" value="UniProtKB-KW"/>
</dbReference>
<feature type="domain" description="PTS EIIA type-1" evidence="7">
    <location>
        <begin position="38"/>
        <end position="144"/>
    </location>
</feature>